<dbReference type="EMBL" id="JBHSDC010000002">
    <property type="protein sequence ID" value="MFC4230476.1"/>
    <property type="molecule type" value="Genomic_DNA"/>
</dbReference>
<dbReference type="PROSITE" id="PS50110">
    <property type="entry name" value="RESPONSE_REGULATORY"/>
    <property type="match status" value="1"/>
</dbReference>
<dbReference type="PANTHER" id="PTHR44591">
    <property type="entry name" value="STRESS RESPONSE REGULATOR PROTEIN 1"/>
    <property type="match status" value="1"/>
</dbReference>
<dbReference type="RefSeq" id="WP_379011653.1">
    <property type="nucleotide sequence ID" value="NZ_JBHSDC010000002.1"/>
</dbReference>
<feature type="modified residue" description="4-aspartylphosphate" evidence="2">
    <location>
        <position position="53"/>
    </location>
</feature>
<accession>A0ABV8PTS1</accession>
<dbReference type="CDD" id="cd00156">
    <property type="entry name" value="REC"/>
    <property type="match status" value="1"/>
</dbReference>
<dbReference type="SMART" id="SM00448">
    <property type="entry name" value="REC"/>
    <property type="match status" value="1"/>
</dbReference>
<protein>
    <submittedName>
        <fullName evidence="4">Two-component system response regulator</fullName>
    </submittedName>
</protein>
<name>A0ABV8PTS1_9BACT</name>
<dbReference type="Proteomes" id="UP001595906">
    <property type="component" value="Unassembled WGS sequence"/>
</dbReference>
<organism evidence="4 5">
    <name type="scientific">Parasediminibacterium paludis</name>
    <dbReference type="NCBI Taxonomy" id="908966"/>
    <lineage>
        <taxon>Bacteria</taxon>
        <taxon>Pseudomonadati</taxon>
        <taxon>Bacteroidota</taxon>
        <taxon>Chitinophagia</taxon>
        <taxon>Chitinophagales</taxon>
        <taxon>Chitinophagaceae</taxon>
        <taxon>Parasediminibacterium</taxon>
    </lineage>
</organism>
<dbReference type="SUPFAM" id="SSF52172">
    <property type="entry name" value="CheY-like"/>
    <property type="match status" value="1"/>
</dbReference>
<dbReference type="Pfam" id="PF00072">
    <property type="entry name" value="Response_reg"/>
    <property type="match status" value="1"/>
</dbReference>
<reference evidence="5" key="1">
    <citation type="journal article" date="2019" name="Int. J. Syst. Evol. Microbiol.">
        <title>The Global Catalogue of Microorganisms (GCM) 10K type strain sequencing project: providing services to taxonomists for standard genome sequencing and annotation.</title>
        <authorList>
            <consortium name="The Broad Institute Genomics Platform"/>
            <consortium name="The Broad Institute Genome Sequencing Center for Infectious Disease"/>
            <person name="Wu L."/>
            <person name="Ma J."/>
        </authorList>
    </citation>
    <scope>NUCLEOTIDE SEQUENCE [LARGE SCALE GENOMIC DNA]</scope>
    <source>
        <strain evidence="5">CECT 8010</strain>
    </source>
</reference>
<evidence type="ECO:0000256" key="2">
    <source>
        <dbReference type="PROSITE-ProRule" id="PRU00169"/>
    </source>
</evidence>
<feature type="domain" description="Response regulatory" evidence="3">
    <location>
        <begin position="2"/>
        <end position="117"/>
    </location>
</feature>
<evidence type="ECO:0000256" key="1">
    <source>
        <dbReference type="ARBA" id="ARBA00022553"/>
    </source>
</evidence>
<comment type="caution">
    <text evidence="4">The sequence shown here is derived from an EMBL/GenBank/DDBJ whole genome shotgun (WGS) entry which is preliminary data.</text>
</comment>
<dbReference type="InterPro" id="IPR050595">
    <property type="entry name" value="Bact_response_regulator"/>
</dbReference>
<evidence type="ECO:0000313" key="5">
    <source>
        <dbReference type="Proteomes" id="UP001595906"/>
    </source>
</evidence>
<dbReference type="Gene3D" id="3.40.50.2300">
    <property type="match status" value="1"/>
</dbReference>
<gene>
    <name evidence="4" type="ORF">ACFOW1_01140</name>
</gene>
<dbReference type="InterPro" id="IPR001789">
    <property type="entry name" value="Sig_transdc_resp-reg_receiver"/>
</dbReference>
<evidence type="ECO:0000313" key="4">
    <source>
        <dbReference type="EMBL" id="MFC4230476.1"/>
    </source>
</evidence>
<proteinExistence type="predicted"/>
<evidence type="ECO:0000259" key="3">
    <source>
        <dbReference type="PROSITE" id="PS50110"/>
    </source>
</evidence>
<keyword evidence="1 2" id="KW-0597">Phosphoprotein</keyword>
<sequence>MQVLIVDNSIAIIERIEELLLDTVSNLSVVSATCYLEAVAILQQALPDIILLDGYLPNNLSLQLVKEIKQYTDTNIIILQNCNDDCMRSRYLSMGVDYILDKYLDFTTIPAIIRHISIIKLQVVPTL</sequence>
<dbReference type="InterPro" id="IPR011006">
    <property type="entry name" value="CheY-like_superfamily"/>
</dbReference>
<dbReference type="PANTHER" id="PTHR44591:SF3">
    <property type="entry name" value="RESPONSE REGULATORY DOMAIN-CONTAINING PROTEIN"/>
    <property type="match status" value="1"/>
</dbReference>
<keyword evidence="5" id="KW-1185">Reference proteome</keyword>